<dbReference type="Pfam" id="PF01795">
    <property type="entry name" value="Methyltransf_5"/>
    <property type="match status" value="1"/>
</dbReference>
<dbReference type="Proteomes" id="UP000245793">
    <property type="component" value="Unassembled WGS sequence"/>
</dbReference>
<feature type="binding site" evidence="6">
    <location>
        <position position="101"/>
    </location>
    <ligand>
        <name>S-adenosyl-L-methionine</name>
        <dbReference type="ChEBI" id="CHEBI:59789"/>
    </ligand>
</feature>
<feature type="binding site" evidence="6">
    <location>
        <position position="108"/>
    </location>
    <ligand>
        <name>S-adenosyl-L-methionine</name>
        <dbReference type="ChEBI" id="CHEBI:59789"/>
    </ligand>
</feature>
<dbReference type="GO" id="GO:0071424">
    <property type="term" value="F:rRNA (cytosine-N4-)-methyltransferase activity"/>
    <property type="evidence" value="ECO:0007669"/>
    <property type="project" value="UniProtKB-UniRule"/>
</dbReference>
<dbReference type="PANTHER" id="PTHR11265">
    <property type="entry name" value="S-ADENOSYL-METHYLTRANSFERASE MRAW"/>
    <property type="match status" value="1"/>
</dbReference>
<dbReference type="RefSeq" id="WP_116479824.1">
    <property type="nucleotide sequence ID" value="NZ_CAUPJO010000003.1"/>
</dbReference>
<organism evidence="7 8">
    <name type="scientific">Ezakiella coagulans</name>
    <dbReference type="NCBI Taxonomy" id="46507"/>
    <lineage>
        <taxon>Bacteria</taxon>
        <taxon>Bacillati</taxon>
        <taxon>Bacillota</taxon>
        <taxon>Tissierellia</taxon>
        <taxon>Ezakiella</taxon>
    </lineage>
</organism>
<dbReference type="PANTHER" id="PTHR11265:SF0">
    <property type="entry name" value="12S RRNA N4-METHYLCYTIDINE METHYLTRANSFERASE"/>
    <property type="match status" value="1"/>
</dbReference>
<keyword evidence="6" id="KW-0963">Cytoplasm</keyword>
<comment type="catalytic activity">
    <reaction evidence="6">
        <text>cytidine(1402) in 16S rRNA + S-adenosyl-L-methionine = N(4)-methylcytidine(1402) in 16S rRNA + S-adenosyl-L-homocysteine + H(+)</text>
        <dbReference type="Rhea" id="RHEA:42928"/>
        <dbReference type="Rhea" id="RHEA-COMP:10286"/>
        <dbReference type="Rhea" id="RHEA-COMP:10287"/>
        <dbReference type="ChEBI" id="CHEBI:15378"/>
        <dbReference type="ChEBI" id="CHEBI:57856"/>
        <dbReference type="ChEBI" id="CHEBI:59789"/>
        <dbReference type="ChEBI" id="CHEBI:74506"/>
        <dbReference type="ChEBI" id="CHEBI:82748"/>
        <dbReference type="EC" id="2.1.1.199"/>
    </reaction>
</comment>
<evidence type="ECO:0000256" key="1">
    <source>
        <dbReference type="ARBA" id="ARBA00010396"/>
    </source>
</evidence>
<dbReference type="EMBL" id="QEKV01000003">
    <property type="protein sequence ID" value="PVY94789.1"/>
    <property type="molecule type" value="Genomic_DNA"/>
</dbReference>
<dbReference type="GO" id="GO:0005737">
    <property type="term" value="C:cytoplasm"/>
    <property type="evidence" value="ECO:0007669"/>
    <property type="project" value="UniProtKB-SubCell"/>
</dbReference>
<dbReference type="AlphaFoldDB" id="A0A2U1E537"/>
<name>A0A2U1E537_9FIRM</name>
<comment type="similarity">
    <text evidence="1 6">Belongs to the methyltransferase superfamily. RsmH family.</text>
</comment>
<dbReference type="GO" id="GO:0070475">
    <property type="term" value="P:rRNA base methylation"/>
    <property type="evidence" value="ECO:0007669"/>
    <property type="project" value="UniProtKB-UniRule"/>
</dbReference>
<reference evidence="7 8" key="1">
    <citation type="submission" date="2018-04" db="EMBL/GenBank/DDBJ databases">
        <title>Genomic Encyclopedia of Type Strains, Phase IV (KMG-IV): sequencing the most valuable type-strain genomes for metagenomic binning, comparative biology and taxonomic classification.</title>
        <authorList>
            <person name="Goeker M."/>
        </authorList>
    </citation>
    <scope>NUCLEOTIDE SEQUENCE [LARGE SCALE GENOMIC DNA]</scope>
    <source>
        <strain evidence="7 8">DSM 20705</strain>
    </source>
</reference>
<dbReference type="SUPFAM" id="SSF81799">
    <property type="entry name" value="Putative methyltransferase TM0872, insert domain"/>
    <property type="match status" value="1"/>
</dbReference>
<evidence type="ECO:0000256" key="6">
    <source>
        <dbReference type="HAMAP-Rule" id="MF_01007"/>
    </source>
</evidence>
<evidence type="ECO:0000313" key="7">
    <source>
        <dbReference type="EMBL" id="PVY94789.1"/>
    </source>
</evidence>
<keyword evidence="4 6" id="KW-0808">Transferase</keyword>
<accession>A0A2U1E537</accession>
<evidence type="ECO:0000256" key="3">
    <source>
        <dbReference type="ARBA" id="ARBA00022603"/>
    </source>
</evidence>
<protein>
    <recommendedName>
        <fullName evidence="6">Ribosomal RNA small subunit methyltransferase H</fullName>
        <ecNumber evidence="6">2.1.1.199</ecNumber>
    </recommendedName>
    <alternativeName>
        <fullName evidence="6">16S rRNA m(4)C1402 methyltransferase</fullName>
    </alternativeName>
    <alternativeName>
        <fullName evidence="6">rRNA (cytosine-N(4)-)-methyltransferase RsmH</fullName>
    </alternativeName>
</protein>
<evidence type="ECO:0000256" key="4">
    <source>
        <dbReference type="ARBA" id="ARBA00022679"/>
    </source>
</evidence>
<feature type="binding site" evidence="6">
    <location>
        <position position="80"/>
    </location>
    <ligand>
        <name>S-adenosyl-L-methionine</name>
        <dbReference type="ChEBI" id="CHEBI:59789"/>
    </ligand>
</feature>
<keyword evidence="5 6" id="KW-0949">S-adenosyl-L-methionine</keyword>
<evidence type="ECO:0000256" key="2">
    <source>
        <dbReference type="ARBA" id="ARBA00022552"/>
    </source>
</evidence>
<dbReference type="SUPFAM" id="SSF53335">
    <property type="entry name" value="S-adenosyl-L-methionine-dependent methyltransferases"/>
    <property type="match status" value="1"/>
</dbReference>
<dbReference type="EC" id="2.1.1.199" evidence="6"/>
<feature type="binding site" evidence="6">
    <location>
        <begin position="34"/>
        <end position="36"/>
    </location>
    <ligand>
        <name>S-adenosyl-L-methionine</name>
        <dbReference type="ChEBI" id="CHEBI:59789"/>
    </ligand>
</feature>
<keyword evidence="2 6" id="KW-0698">rRNA processing</keyword>
<dbReference type="PIRSF" id="PIRSF004486">
    <property type="entry name" value="MraW"/>
    <property type="match status" value="1"/>
</dbReference>
<dbReference type="InterPro" id="IPR029063">
    <property type="entry name" value="SAM-dependent_MTases_sf"/>
</dbReference>
<dbReference type="InterPro" id="IPR023397">
    <property type="entry name" value="SAM-dep_MeTrfase_MraW_recog"/>
</dbReference>
<comment type="function">
    <text evidence="6">Specifically methylates the N4 position of cytidine in position 1402 (C1402) of 16S rRNA.</text>
</comment>
<keyword evidence="3 6" id="KW-0489">Methyltransferase</keyword>
<evidence type="ECO:0000256" key="5">
    <source>
        <dbReference type="ARBA" id="ARBA00022691"/>
    </source>
</evidence>
<sequence length="310" mass="35398">METFSHKSVLLNETIDGLNIKPDGLYLDGTVGGGGHSYEIAKRLTTGRLVCIDQDEDALKAAKKKLKEYEDKTTFIRGNFKNMKELLMPYGLFGFDGIMLDIGVSSYQIDEKSRGFTIRDDAPLDMRMDRRQSLTAEEIVNEYSLEDLTKIFFEYGEERFSKKIAQNIVNERLNRRITSTSQLNDIIKKSVFGVPDKKTKSLLRIYQALRIEVNDELNALKSAIEDAFFLLKKGGRLAIISFHSLEDRIVKNAFRYYELDCICDPKQPVCTCDKEKTGNVITKKPITASKDELKENTRAHSAKLRIIEKI</sequence>
<dbReference type="HAMAP" id="MF_01007">
    <property type="entry name" value="16SrRNA_methyltr_H"/>
    <property type="match status" value="1"/>
</dbReference>
<dbReference type="Gene3D" id="3.40.50.150">
    <property type="entry name" value="Vaccinia Virus protein VP39"/>
    <property type="match status" value="1"/>
</dbReference>
<comment type="caution">
    <text evidence="7">The sequence shown here is derived from an EMBL/GenBank/DDBJ whole genome shotgun (WGS) entry which is preliminary data.</text>
</comment>
<feature type="binding site" evidence="6">
    <location>
        <position position="53"/>
    </location>
    <ligand>
        <name>S-adenosyl-L-methionine</name>
        <dbReference type="ChEBI" id="CHEBI:59789"/>
    </ligand>
</feature>
<proteinExistence type="inferred from homology"/>
<comment type="subcellular location">
    <subcellularLocation>
        <location evidence="6">Cytoplasm</location>
    </subcellularLocation>
</comment>
<dbReference type="Gene3D" id="1.10.150.170">
    <property type="entry name" value="Putative methyltransferase TM0872, insert domain"/>
    <property type="match status" value="1"/>
</dbReference>
<keyword evidence="8" id="KW-1185">Reference proteome</keyword>
<dbReference type="InterPro" id="IPR002903">
    <property type="entry name" value="RsmH"/>
</dbReference>
<gene>
    <name evidence="6" type="primary">rsmH</name>
    <name evidence="7" type="ORF">C7381_10326</name>
</gene>
<dbReference type="NCBIfam" id="TIGR00006">
    <property type="entry name" value="16S rRNA (cytosine(1402)-N(4))-methyltransferase RsmH"/>
    <property type="match status" value="1"/>
</dbReference>
<evidence type="ECO:0000313" key="8">
    <source>
        <dbReference type="Proteomes" id="UP000245793"/>
    </source>
</evidence>